<name>A0ACC3ALP3_9EURO</name>
<dbReference type="EMBL" id="JAOPJF010000157">
    <property type="protein sequence ID" value="KAK1138366.1"/>
    <property type="molecule type" value="Genomic_DNA"/>
</dbReference>
<reference evidence="1 2" key="1">
    <citation type="journal article" date="2023" name="ACS Omega">
        <title>Identification of the Neoaspergillic Acid Biosynthesis Gene Cluster by Establishing an In Vitro CRISPR-Ribonucleoprotein Genetic System in Aspergillus melleus.</title>
        <authorList>
            <person name="Yuan B."/>
            <person name="Grau M.F."/>
            <person name="Murata R.M."/>
            <person name="Torok T."/>
            <person name="Venkateswaran K."/>
            <person name="Stajich J.E."/>
            <person name="Wang C.C.C."/>
        </authorList>
    </citation>
    <scope>NUCLEOTIDE SEQUENCE [LARGE SCALE GENOMIC DNA]</scope>
    <source>
        <strain evidence="1 2">IMV 1140</strain>
    </source>
</reference>
<evidence type="ECO:0000313" key="1">
    <source>
        <dbReference type="EMBL" id="KAK1138366.1"/>
    </source>
</evidence>
<dbReference type="Proteomes" id="UP001177260">
    <property type="component" value="Unassembled WGS sequence"/>
</dbReference>
<comment type="caution">
    <text evidence="1">The sequence shown here is derived from an EMBL/GenBank/DDBJ whole genome shotgun (WGS) entry which is preliminary data.</text>
</comment>
<accession>A0ACC3ALP3</accession>
<gene>
    <name evidence="1" type="ORF">N8T08_002670</name>
</gene>
<keyword evidence="2" id="KW-1185">Reference proteome</keyword>
<evidence type="ECO:0000313" key="2">
    <source>
        <dbReference type="Proteomes" id="UP001177260"/>
    </source>
</evidence>
<organism evidence="1 2">
    <name type="scientific">Aspergillus melleus</name>
    <dbReference type="NCBI Taxonomy" id="138277"/>
    <lineage>
        <taxon>Eukaryota</taxon>
        <taxon>Fungi</taxon>
        <taxon>Dikarya</taxon>
        <taxon>Ascomycota</taxon>
        <taxon>Pezizomycotina</taxon>
        <taxon>Eurotiomycetes</taxon>
        <taxon>Eurotiomycetidae</taxon>
        <taxon>Eurotiales</taxon>
        <taxon>Aspergillaceae</taxon>
        <taxon>Aspergillus</taxon>
        <taxon>Aspergillus subgen. Circumdati</taxon>
    </lineage>
</organism>
<proteinExistence type="predicted"/>
<sequence length="851" mass="93267">MPALTTVVAIAVSCGVVLIVTTVVGTIVWVRIRQERMSLAVANSRHGPYVHDLQTFPTETLTELSREEGSALRQYGQLPYGRPNEWGLLASRESLVQSTADSETSSNFMEKARGLRRSLSQSLSRSQSARRSRSFVRPRRLSSLAPLKETLEKDPSLPHANSSQNDDRPVSAVEGAFELPTERTPRHTPEPDDPSSVDSNTRHMSGQWIGAHQRERSGSLFPVMEENLQGFEQGRPRGGSIIAQSAGLMPEHPVPPPPSAYPPNRFRLSKNDSVGLSSLSLDTADSSILGDSRRASGANDGDFVSPALPPCPTFAPYSANDVGRMEYDRRGFLTSSSIVPAPFIFPPSSPAREIQRVEPDRHSPRRSLTARSPSHSSDRMGPAPRRSESLSTTTNQSRRESMYADLDLIPPLNTTTRNSALLPHFSQMQRHSVYSNPQREQDPFIASAHSGSGYIGNPNAPGRRPNSFSIQETHLQTSITHPRPPLPSAMKGGSGPRKGHRRQNCVRISINPPITFGAPTFSPMVEEEAEELDDGDGRRSEVSDLSTPNMSLLNYSVSSLSMNRNSYHGFADDRLKTIEAPESRPVSSYKSPTKKRKHTRHDSADSIVSFSDNGKTLPELVTSLPTATEMSRTPSPDKHTPVWIVPNYTASPTIYENSPSPGSPRRSGVKGPRTQPAKSARNSFRAMPLEENPSSPTERVPRTQSMRESTKPTESLQRAKSCAVESPSFTAGRTTNSKTDRRNSRSSMTPQQQLPPSINQTPWPHGGRIVPIWEDRTLEQQQSAKNPTVFFVNEPAELQGDVSPTPKRDPSRGRQTSRPAFTTPVKKTVGLGIGAATPGSLYDGDGFLKEG</sequence>
<protein>
    <submittedName>
        <fullName evidence="1">Uncharacterized protein</fullName>
    </submittedName>
</protein>